<dbReference type="Pfam" id="PF09834">
    <property type="entry name" value="DUF2061"/>
    <property type="match status" value="1"/>
</dbReference>
<protein>
    <submittedName>
        <fullName evidence="2">DUF2061 domain-containing protein</fullName>
    </submittedName>
</protein>
<accession>A0ABT9H5W2</accession>
<gene>
    <name evidence="2" type="ORF">Q9K01_03610</name>
</gene>
<dbReference type="EMBL" id="JAVAIL010000001">
    <property type="protein sequence ID" value="MDP4538707.1"/>
    <property type="molecule type" value="Genomic_DNA"/>
</dbReference>
<name>A0ABT9H5W2_9SPHN</name>
<evidence type="ECO:0000259" key="1">
    <source>
        <dbReference type="Pfam" id="PF09834"/>
    </source>
</evidence>
<evidence type="ECO:0000313" key="2">
    <source>
        <dbReference type="EMBL" id="MDP4538707.1"/>
    </source>
</evidence>
<sequence>MNRNLSKTLSFLALHLLVGFSVAYLFTGSLALAGGIALVEPLVNAVVFFFHERAWERTGERTGERKGRPALLDVLLHRHGAEGRSTPG</sequence>
<dbReference type="Proteomes" id="UP001235664">
    <property type="component" value="Unassembled WGS sequence"/>
</dbReference>
<evidence type="ECO:0000313" key="3">
    <source>
        <dbReference type="Proteomes" id="UP001235664"/>
    </source>
</evidence>
<proteinExistence type="predicted"/>
<comment type="caution">
    <text evidence="2">The sequence shown here is derived from an EMBL/GenBank/DDBJ whole genome shotgun (WGS) entry which is preliminary data.</text>
</comment>
<reference evidence="2 3" key="1">
    <citation type="submission" date="2023-08" db="EMBL/GenBank/DDBJ databases">
        <title>genomic of DY56.</title>
        <authorList>
            <person name="Wang Y."/>
        </authorList>
    </citation>
    <scope>NUCLEOTIDE SEQUENCE [LARGE SCALE GENOMIC DNA]</scope>
    <source>
        <strain evidence="2 3">DY56-A-20</strain>
    </source>
</reference>
<keyword evidence="3" id="KW-1185">Reference proteome</keyword>
<organism evidence="2 3">
    <name type="scientific">Qipengyuania benthica</name>
    <dbReference type="NCBI Taxonomy" id="3067651"/>
    <lineage>
        <taxon>Bacteria</taxon>
        <taxon>Pseudomonadati</taxon>
        <taxon>Pseudomonadota</taxon>
        <taxon>Alphaproteobacteria</taxon>
        <taxon>Sphingomonadales</taxon>
        <taxon>Erythrobacteraceae</taxon>
        <taxon>Qipengyuania</taxon>
    </lineage>
</organism>
<dbReference type="RefSeq" id="WP_305928829.1">
    <property type="nucleotide sequence ID" value="NZ_JAVAIL010000001.1"/>
</dbReference>
<feature type="domain" description="DUF2061" evidence="1">
    <location>
        <begin position="6"/>
        <end position="56"/>
    </location>
</feature>
<dbReference type="InterPro" id="IPR018638">
    <property type="entry name" value="DUF2061_membrane"/>
</dbReference>